<comment type="subcellular location">
    <subcellularLocation>
        <location evidence="1">Membrane</location>
    </subcellularLocation>
</comment>
<dbReference type="Proteomes" id="UP001139028">
    <property type="component" value="Unassembled WGS sequence"/>
</dbReference>
<feature type="transmembrane region" description="Helical" evidence="9">
    <location>
        <begin position="89"/>
        <end position="110"/>
    </location>
</feature>
<dbReference type="Gene3D" id="1.20.5.1030">
    <property type="entry name" value="Preprotein translocase secy subunit"/>
    <property type="match status" value="1"/>
</dbReference>
<keyword evidence="7 9" id="KW-0811">Translocation</keyword>
<keyword evidence="4 9" id="KW-0812">Transmembrane</keyword>
<accession>A0A9X2EL90</accession>
<comment type="similarity">
    <text evidence="9">Belongs to the SecE/SEC61-gamma family.</text>
</comment>
<comment type="function">
    <text evidence="9">Essential subunit of the Sec protein translocation channel SecYEG. Clamps together the 2 halves of SecY. May contact the channel plug during translocation.</text>
</comment>
<keyword evidence="5 9" id="KW-0653">Protein transport</keyword>
<dbReference type="PANTHER" id="PTHR33910">
    <property type="entry name" value="PROTEIN TRANSLOCASE SUBUNIT SECE"/>
    <property type="match status" value="1"/>
</dbReference>
<dbReference type="AlphaFoldDB" id="A0A9X2EL90"/>
<evidence type="ECO:0000256" key="7">
    <source>
        <dbReference type="ARBA" id="ARBA00023010"/>
    </source>
</evidence>
<evidence type="ECO:0000256" key="6">
    <source>
        <dbReference type="ARBA" id="ARBA00022989"/>
    </source>
</evidence>
<evidence type="ECO:0000256" key="4">
    <source>
        <dbReference type="ARBA" id="ARBA00022692"/>
    </source>
</evidence>
<reference evidence="10" key="1">
    <citation type="journal article" date="2022" name="Arch. Microbiol.">
        <title>Microbulbifer okhotskensis sp. nov., isolated from a deep bottom sediment of the Okhotsk Sea.</title>
        <authorList>
            <person name="Romanenko L."/>
            <person name="Kurilenko V."/>
            <person name="Otstavnykh N."/>
            <person name="Velansky P."/>
            <person name="Isaeva M."/>
            <person name="Mikhailov V."/>
        </authorList>
    </citation>
    <scope>NUCLEOTIDE SEQUENCE</scope>
    <source>
        <strain evidence="10">OS29</strain>
    </source>
</reference>
<dbReference type="PANTHER" id="PTHR33910:SF1">
    <property type="entry name" value="PROTEIN TRANSLOCASE SUBUNIT SECE"/>
    <property type="match status" value="1"/>
</dbReference>
<comment type="caution">
    <text evidence="9">Lacks conserved residue(s) required for the propagation of feature annotation.</text>
</comment>
<evidence type="ECO:0000313" key="10">
    <source>
        <dbReference type="EMBL" id="MCO1334307.1"/>
    </source>
</evidence>
<dbReference type="NCBIfam" id="TIGR00964">
    <property type="entry name" value="secE_bact"/>
    <property type="match status" value="1"/>
</dbReference>
<keyword evidence="11" id="KW-1185">Reference proteome</keyword>
<comment type="subunit">
    <text evidence="9">Component of the Sec protein translocase complex. Heterotrimer consisting of SecY, SecE and SecG subunits. The heterotrimers can form oligomers, although 1 heterotrimer is thought to be able to translocate proteins. Interacts with the ribosome. Interacts with SecDF, and other proteins may be involved. Interacts with SecA.</text>
</comment>
<dbReference type="GO" id="GO:0008320">
    <property type="term" value="F:protein transmembrane transporter activity"/>
    <property type="evidence" value="ECO:0007669"/>
    <property type="project" value="UniProtKB-UniRule"/>
</dbReference>
<evidence type="ECO:0000256" key="3">
    <source>
        <dbReference type="ARBA" id="ARBA00022475"/>
    </source>
</evidence>
<dbReference type="EMBL" id="JALBWM010000024">
    <property type="protein sequence ID" value="MCO1334307.1"/>
    <property type="molecule type" value="Genomic_DNA"/>
</dbReference>
<feature type="transmembrane region" description="Helical" evidence="9">
    <location>
        <begin position="14"/>
        <end position="34"/>
    </location>
</feature>
<name>A0A9X2EL90_9GAMM</name>
<dbReference type="GO" id="GO:0006605">
    <property type="term" value="P:protein targeting"/>
    <property type="evidence" value="ECO:0007669"/>
    <property type="project" value="UniProtKB-UniRule"/>
</dbReference>
<feature type="transmembrane region" description="Helical" evidence="9">
    <location>
        <begin position="40"/>
        <end position="62"/>
    </location>
</feature>
<dbReference type="RefSeq" id="WP_252465835.1">
    <property type="nucleotide sequence ID" value="NZ_JALBWM010000024.1"/>
</dbReference>
<keyword evidence="2 9" id="KW-0813">Transport</keyword>
<dbReference type="GO" id="GO:0043952">
    <property type="term" value="P:protein transport by the Sec complex"/>
    <property type="evidence" value="ECO:0007669"/>
    <property type="project" value="UniProtKB-UniRule"/>
</dbReference>
<dbReference type="GO" id="GO:0065002">
    <property type="term" value="P:intracellular protein transmembrane transport"/>
    <property type="evidence" value="ECO:0007669"/>
    <property type="project" value="UniProtKB-UniRule"/>
</dbReference>
<comment type="caution">
    <text evidence="10">The sequence shown here is derived from an EMBL/GenBank/DDBJ whole genome shotgun (WGS) entry which is preliminary data.</text>
</comment>
<dbReference type="InterPro" id="IPR005807">
    <property type="entry name" value="SecE_bac"/>
</dbReference>
<dbReference type="GO" id="GO:0005886">
    <property type="term" value="C:plasma membrane"/>
    <property type="evidence" value="ECO:0007669"/>
    <property type="project" value="UniProtKB-UniRule"/>
</dbReference>
<dbReference type="HAMAP" id="MF_00422">
    <property type="entry name" value="SecE"/>
    <property type="match status" value="1"/>
</dbReference>
<gene>
    <name evidence="9 10" type="primary">secE</name>
    <name evidence="10" type="ORF">MO867_08110</name>
</gene>
<proteinExistence type="inferred from homology"/>
<dbReference type="InterPro" id="IPR001901">
    <property type="entry name" value="Translocase_SecE/Sec61-g"/>
</dbReference>
<dbReference type="GO" id="GO:0009306">
    <property type="term" value="P:protein secretion"/>
    <property type="evidence" value="ECO:0007669"/>
    <property type="project" value="UniProtKB-UniRule"/>
</dbReference>
<dbReference type="PROSITE" id="PS01067">
    <property type="entry name" value="SECE_SEC61G"/>
    <property type="match status" value="1"/>
</dbReference>
<dbReference type="Pfam" id="PF00584">
    <property type="entry name" value="SecE"/>
    <property type="match status" value="1"/>
</dbReference>
<evidence type="ECO:0000256" key="1">
    <source>
        <dbReference type="ARBA" id="ARBA00004370"/>
    </source>
</evidence>
<evidence type="ECO:0000256" key="9">
    <source>
        <dbReference type="HAMAP-Rule" id="MF_00422"/>
    </source>
</evidence>
<protein>
    <recommendedName>
        <fullName evidence="9">Protein translocase subunit SecE</fullName>
    </recommendedName>
</protein>
<evidence type="ECO:0000256" key="2">
    <source>
        <dbReference type="ARBA" id="ARBA00022448"/>
    </source>
</evidence>
<dbReference type="InterPro" id="IPR038379">
    <property type="entry name" value="SecE_sf"/>
</dbReference>
<keyword evidence="3 9" id="KW-1003">Cell membrane</keyword>
<sequence>MNAKTEAKTFRLDGLKWLLIVLLVGGAVAGNSYYAESYPLFYRVLAVTAICLVALVVAVNTAKGNALWQLLREAQIEVRRVVWPTRQEATQTTVIVVVFVLIMALILWALDSALGWAASKFIG</sequence>
<dbReference type="PRINTS" id="PR01650">
    <property type="entry name" value="SECETRNLCASE"/>
</dbReference>
<evidence type="ECO:0000256" key="5">
    <source>
        <dbReference type="ARBA" id="ARBA00022927"/>
    </source>
</evidence>
<keyword evidence="8 9" id="KW-0472">Membrane</keyword>
<evidence type="ECO:0000256" key="8">
    <source>
        <dbReference type="ARBA" id="ARBA00023136"/>
    </source>
</evidence>
<organism evidence="10 11">
    <name type="scientific">Microbulbifer okhotskensis</name>
    <dbReference type="NCBI Taxonomy" id="2926617"/>
    <lineage>
        <taxon>Bacteria</taxon>
        <taxon>Pseudomonadati</taxon>
        <taxon>Pseudomonadota</taxon>
        <taxon>Gammaproteobacteria</taxon>
        <taxon>Cellvibrionales</taxon>
        <taxon>Microbulbiferaceae</taxon>
        <taxon>Microbulbifer</taxon>
    </lineage>
</organism>
<evidence type="ECO:0000313" key="11">
    <source>
        <dbReference type="Proteomes" id="UP001139028"/>
    </source>
</evidence>
<keyword evidence="6 9" id="KW-1133">Transmembrane helix</keyword>